<keyword evidence="3" id="KW-1185">Reference proteome</keyword>
<dbReference type="PANTHER" id="PTHR45673">
    <property type="entry name" value="SERINE/THREONINE-PROTEIN PHOSPHATASE 2B CATALYTIC SUBUNIT 1-RELATED"/>
    <property type="match status" value="1"/>
</dbReference>
<organism evidence="2 3">
    <name type="scientific">Euplotes crassus</name>
    <dbReference type="NCBI Taxonomy" id="5936"/>
    <lineage>
        <taxon>Eukaryota</taxon>
        <taxon>Sar</taxon>
        <taxon>Alveolata</taxon>
        <taxon>Ciliophora</taxon>
        <taxon>Intramacronucleata</taxon>
        <taxon>Spirotrichea</taxon>
        <taxon>Hypotrichia</taxon>
        <taxon>Euplotida</taxon>
        <taxon>Euplotidae</taxon>
        <taxon>Moneuplotes</taxon>
    </lineage>
</organism>
<dbReference type="Proteomes" id="UP001295684">
    <property type="component" value="Unassembled WGS sequence"/>
</dbReference>
<dbReference type="GO" id="GO:0033192">
    <property type="term" value="F:calmodulin-dependent protein phosphatase activity"/>
    <property type="evidence" value="ECO:0007669"/>
    <property type="project" value="InterPro"/>
</dbReference>
<dbReference type="SUPFAM" id="SSF56300">
    <property type="entry name" value="Metallo-dependent phosphatases"/>
    <property type="match status" value="1"/>
</dbReference>
<comment type="caution">
    <text evidence="2">The sequence shown here is derived from an EMBL/GenBank/DDBJ whole genome shotgun (WGS) entry which is preliminary data.</text>
</comment>
<dbReference type="AlphaFoldDB" id="A0AAD1UG48"/>
<evidence type="ECO:0000259" key="1">
    <source>
        <dbReference type="Pfam" id="PF00149"/>
    </source>
</evidence>
<name>A0AAD1UG48_EUPCR</name>
<dbReference type="GO" id="GO:0097720">
    <property type="term" value="P:calcineurin-mediated signaling"/>
    <property type="evidence" value="ECO:0007669"/>
    <property type="project" value="InterPro"/>
</dbReference>
<evidence type="ECO:0000313" key="3">
    <source>
        <dbReference type="Proteomes" id="UP001295684"/>
    </source>
</evidence>
<accession>A0AAD1UG48</accession>
<dbReference type="Pfam" id="PF00149">
    <property type="entry name" value="Metallophos"/>
    <property type="match status" value="1"/>
</dbReference>
<dbReference type="EMBL" id="CAMPGE010005738">
    <property type="protein sequence ID" value="CAI2364583.1"/>
    <property type="molecule type" value="Genomic_DNA"/>
</dbReference>
<dbReference type="InterPro" id="IPR029052">
    <property type="entry name" value="Metallo-depent_PP-like"/>
</dbReference>
<dbReference type="Gene3D" id="3.60.21.10">
    <property type="match status" value="1"/>
</dbReference>
<gene>
    <name evidence="2" type="ORF">ECRASSUSDP1_LOCUS5928</name>
</gene>
<dbReference type="InterPro" id="IPR043360">
    <property type="entry name" value="PP2B"/>
</dbReference>
<sequence>MTDHFTFREETIEKYYEEVYDLLMEMFDSLPICGLADKKYFITHGCISPELKRISKIDRFLEIPMDGIMCDLMWVDQINESDVKKYDFVKNRERGCSFYFGRKLT</sequence>
<feature type="domain" description="Calcineurin-like phosphoesterase" evidence="1">
    <location>
        <begin position="10"/>
        <end position="103"/>
    </location>
</feature>
<proteinExistence type="predicted"/>
<dbReference type="InterPro" id="IPR004843">
    <property type="entry name" value="Calcineurin-like_PHP"/>
</dbReference>
<reference evidence="2" key="1">
    <citation type="submission" date="2023-07" db="EMBL/GenBank/DDBJ databases">
        <authorList>
            <consortium name="AG Swart"/>
            <person name="Singh M."/>
            <person name="Singh A."/>
            <person name="Seah K."/>
            <person name="Emmerich C."/>
        </authorList>
    </citation>
    <scope>NUCLEOTIDE SEQUENCE</scope>
    <source>
        <strain evidence="2">DP1</strain>
    </source>
</reference>
<protein>
    <recommendedName>
        <fullName evidence="1">Calcineurin-like phosphoesterase domain-containing protein</fullName>
    </recommendedName>
</protein>
<evidence type="ECO:0000313" key="2">
    <source>
        <dbReference type="EMBL" id="CAI2364583.1"/>
    </source>
</evidence>